<name>A0A0J8D6V1_CLOCY</name>
<dbReference type="GO" id="GO:0006508">
    <property type="term" value="P:proteolysis"/>
    <property type="evidence" value="ECO:0007669"/>
    <property type="project" value="InterPro"/>
</dbReference>
<dbReference type="InterPro" id="IPR007484">
    <property type="entry name" value="Peptidase_M28"/>
</dbReference>
<gene>
    <name evidence="2" type="ORF">CLCY_3c00720</name>
</gene>
<organism evidence="2 3">
    <name type="scientific">Clostridium cylindrosporum DSM 605</name>
    <dbReference type="NCBI Taxonomy" id="1121307"/>
    <lineage>
        <taxon>Bacteria</taxon>
        <taxon>Bacillati</taxon>
        <taxon>Bacillota</taxon>
        <taxon>Clostridia</taxon>
        <taxon>Eubacteriales</taxon>
        <taxon>Clostridiaceae</taxon>
        <taxon>Clostridium</taxon>
    </lineage>
</organism>
<dbReference type="Gene3D" id="3.40.630.10">
    <property type="entry name" value="Zn peptidases"/>
    <property type="match status" value="1"/>
</dbReference>
<dbReference type="PANTHER" id="PTHR12147:SF26">
    <property type="entry name" value="PEPTIDASE M28 DOMAIN-CONTAINING PROTEIN"/>
    <property type="match status" value="1"/>
</dbReference>
<dbReference type="Proteomes" id="UP000036756">
    <property type="component" value="Unassembled WGS sequence"/>
</dbReference>
<dbReference type="RefSeq" id="WP_082141745.1">
    <property type="nucleotide sequence ID" value="NZ_LFVU01000026.1"/>
</dbReference>
<keyword evidence="3" id="KW-1185">Reference proteome</keyword>
<protein>
    <submittedName>
        <fullName evidence="2">Peptidase M28</fullName>
    </submittedName>
</protein>
<feature type="domain" description="Peptidase M28" evidence="1">
    <location>
        <begin position="78"/>
        <end position="273"/>
    </location>
</feature>
<evidence type="ECO:0000313" key="2">
    <source>
        <dbReference type="EMBL" id="KMT21805.1"/>
    </source>
</evidence>
<dbReference type="EMBL" id="LFVU01000026">
    <property type="protein sequence ID" value="KMT21805.1"/>
    <property type="molecule type" value="Genomic_DNA"/>
</dbReference>
<dbReference type="PATRIC" id="fig|1121307.3.peg.1426"/>
<reference evidence="2 3" key="1">
    <citation type="submission" date="2015-06" db="EMBL/GenBank/DDBJ databases">
        <title>Draft genome sequence of the purine-degrading Clostridium cylindrosporum HC-1 (DSM 605).</title>
        <authorList>
            <person name="Poehlein A."/>
            <person name="Schiel-Bengelsdorf B."/>
            <person name="Bengelsdorf F."/>
            <person name="Daniel R."/>
            <person name="Duerre P."/>
        </authorList>
    </citation>
    <scope>NUCLEOTIDE SEQUENCE [LARGE SCALE GENOMIC DNA]</scope>
    <source>
        <strain evidence="2 3">DSM 605</strain>
    </source>
</reference>
<dbReference type="InterPro" id="IPR045175">
    <property type="entry name" value="M28_fam"/>
</dbReference>
<comment type="caution">
    <text evidence="2">The sequence shown here is derived from an EMBL/GenBank/DDBJ whole genome shotgun (WGS) entry which is preliminary data.</text>
</comment>
<dbReference type="Pfam" id="PF04389">
    <property type="entry name" value="Peptidase_M28"/>
    <property type="match status" value="1"/>
</dbReference>
<evidence type="ECO:0000313" key="3">
    <source>
        <dbReference type="Proteomes" id="UP000036756"/>
    </source>
</evidence>
<evidence type="ECO:0000259" key="1">
    <source>
        <dbReference type="Pfam" id="PF04389"/>
    </source>
</evidence>
<dbReference type="STRING" id="1121307.CLCY_3c00720"/>
<dbReference type="GO" id="GO:0008235">
    <property type="term" value="F:metalloexopeptidase activity"/>
    <property type="evidence" value="ECO:0007669"/>
    <property type="project" value="InterPro"/>
</dbReference>
<dbReference type="PANTHER" id="PTHR12147">
    <property type="entry name" value="METALLOPEPTIDASE M28 FAMILY MEMBER"/>
    <property type="match status" value="1"/>
</dbReference>
<accession>A0A0J8D6V1</accession>
<dbReference type="AlphaFoldDB" id="A0A0J8D6V1"/>
<dbReference type="OrthoDB" id="233977at2"/>
<proteinExistence type="predicted"/>
<dbReference type="SUPFAM" id="SSF53187">
    <property type="entry name" value="Zn-dependent exopeptidases"/>
    <property type="match status" value="1"/>
</dbReference>
<sequence length="286" mass="31723">MKYPTIEETVTTLASDKFEGRAVGLAGNEATAEYIEKAFKSLNLTPLFEDSYYQTYYQAVKSDPKSNDSEKKLKQLKNVIGLIKGKNPKKAVIVSAHFDHIGYKDGNMVRGALDNASGVSALLEIANILKKKSSEYDFETNIIFCAFNSEERAYGGSGAFNRAIGFDIYSDFYNINIDCIGAKEGGKLALKNRGNSSNALYDSVKSTLKKNKVEFSDKQARGGSDHVVFDSVGIPNIYITEENILELIHRPTDIPEILDYGKIRDISRALSDFIISNDKTVFMNSK</sequence>